<gene>
    <name evidence="2" type="ordered locus">Cmaq_1283</name>
</gene>
<accession>A8M8P1</accession>
<keyword evidence="1" id="KW-1133">Transmembrane helix</keyword>
<feature type="transmembrane region" description="Helical" evidence="1">
    <location>
        <begin position="131"/>
        <end position="156"/>
    </location>
</feature>
<dbReference type="Proteomes" id="UP000001137">
    <property type="component" value="Chromosome"/>
</dbReference>
<proteinExistence type="predicted"/>
<evidence type="ECO:0000313" key="2">
    <source>
        <dbReference type="EMBL" id="ABW02110.1"/>
    </source>
</evidence>
<feature type="transmembrane region" description="Helical" evidence="1">
    <location>
        <begin position="91"/>
        <end position="111"/>
    </location>
</feature>
<feature type="transmembrane region" description="Helical" evidence="1">
    <location>
        <begin position="6"/>
        <end position="26"/>
    </location>
</feature>
<name>A8M8P1_CALMQ</name>
<dbReference type="eggNOG" id="arCOG10166">
    <property type="taxonomic scope" value="Archaea"/>
</dbReference>
<dbReference type="HOGENOM" id="CLU_1639884_0_0_2"/>
<dbReference type="KEGG" id="cma:Cmaq_1283"/>
<evidence type="ECO:0000256" key="1">
    <source>
        <dbReference type="SAM" id="Phobius"/>
    </source>
</evidence>
<keyword evidence="3" id="KW-1185">Reference proteome</keyword>
<sequence>MDVTDVGLALVVVEVLAVASSLAVLLTKDNLYSALYLALASGLSATALLLMNGVLPFVLIVMIYVGATITITIVLAATYRRPVAYTGVEGKWLGVALVIVVLSLIALKSIYTTPLQPISLSSAQLAHDVLSSSMIMLLILLVSFLSMVMAITIRYLKVTQS</sequence>
<keyword evidence="1" id="KW-0472">Membrane</keyword>
<evidence type="ECO:0000313" key="3">
    <source>
        <dbReference type="Proteomes" id="UP000001137"/>
    </source>
</evidence>
<feature type="transmembrane region" description="Helical" evidence="1">
    <location>
        <begin position="33"/>
        <end position="51"/>
    </location>
</feature>
<dbReference type="AlphaFoldDB" id="A8M8P1"/>
<organism evidence="2 3">
    <name type="scientific">Caldivirga maquilingensis (strain ATCC 700844 / DSM 13496 / JCM 10307 / IC-167)</name>
    <dbReference type="NCBI Taxonomy" id="397948"/>
    <lineage>
        <taxon>Archaea</taxon>
        <taxon>Thermoproteota</taxon>
        <taxon>Thermoprotei</taxon>
        <taxon>Thermoproteales</taxon>
        <taxon>Thermoproteaceae</taxon>
        <taxon>Caldivirga</taxon>
    </lineage>
</organism>
<feature type="transmembrane region" description="Helical" evidence="1">
    <location>
        <begin position="57"/>
        <end position="79"/>
    </location>
</feature>
<protein>
    <submittedName>
        <fullName evidence="2">Putative quinone oxidoreductase</fullName>
    </submittedName>
</protein>
<keyword evidence="1" id="KW-0812">Transmembrane</keyword>
<dbReference type="EMBL" id="CP000852">
    <property type="protein sequence ID" value="ABW02110.1"/>
    <property type="molecule type" value="Genomic_DNA"/>
</dbReference>
<reference evidence="2 3" key="1">
    <citation type="submission" date="2007-10" db="EMBL/GenBank/DDBJ databases">
        <title>Complete sequence of Caldivirga maquilingensis IC-167.</title>
        <authorList>
            <consortium name="US DOE Joint Genome Institute"/>
            <person name="Copeland A."/>
            <person name="Lucas S."/>
            <person name="Lapidus A."/>
            <person name="Barry K."/>
            <person name="Glavina del Rio T."/>
            <person name="Dalin E."/>
            <person name="Tice H."/>
            <person name="Pitluck S."/>
            <person name="Saunders E."/>
            <person name="Brettin T."/>
            <person name="Bruce D."/>
            <person name="Detter J.C."/>
            <person name="Han C."/>
            <person name="Schmutz J."/>
            <person name="Larimer F."/>
            <person name="Land M."/>
            <person name="Hauser L."/>
            <person name="Kyrpides N."/>
            <person name="Ivanova N."/>
            <person name="Biddle J.F."/>
            <person name="Zhang Z."/>
            <person name="Fitz-Gibbon S.T."/>
            <person name="Lowe T.M."/>
            <person name="Saltikov C."/>
            <person name="House C.H."/>
            <person name="Richardson P."/>
        </authorList>
    </citation>
    <scope>NUCLEOTIDE SEQUENCE [LARGE SCALE GENOMIC DNA]</scope>
    <source>
        <strain evidence="3">ATCC 700844 / DSM 13496 / JCM 10307 / IC-167</strain>
    </source>
</reference>
<dbReference type="STRING" id="397948.Cmaq_1283"/>